<dbReference type="InterPro" id="IPR036651">
    <property type="entry name" value="Gln_synt_N_sf"/>
</dbReference>
<name>A0A382X895_9ZZZZ</name>
<evidence type="ECO:0000313" key="2">
    <source>
        <dbReference type="EMBL" id="SVD67397.1"/>
    </source>
</evidence>
<dbReference type="InterPro" id="IPR050292">
    <property type="entry name" value="Glutamine_Synthetase"/>
</dbReference>
<organism evidence="2">
    <name type="scientific">marine metagenome</name>
    <dbReference type="NCBI Taxonomy" id="408172"/>
    <lineage>
        <taxon>unclassified sequences</taxon>
        <taxon>metagenomes</taxon>
        <taxon>ecological metagenomes</taxon>
    </lineage>
</organism>
<accession>A0A382X895</accession>
<evidence type="ECO:0000259" key="1">
    <source>
        <dbReference type="PROSITE" id="PS51986"/>
    </source>
</evidence>
<dbReference type="GO" id="GO:0005737">
    <property type="term" value="C:cytoplasm"/>
    <property type="evidence" value="ECO:0007669"/>
    <property type="project" value="TreeGrafter"/>
</dbReference>
<dbReference type="InterPro" id="IPR027302">
    <property type="entry name" value="Gln_synth_N_conserv_site"/>
</dbReference>
<dbReference type="PANTHER" id="PTHR20852">
    <property type="entry name" value="GLUTAMINE SYNTHETASE"/>
    <property type="match status" value="1"/>
</dbReference>
<dbReference type="GO" id="GO:0004356">
    <property type="term" value="F:glutamine synthetase activity"/>
    <property type="evidence" value="ECO:0007669"/>
    <property type="project" value="InterPro"/>
</dbReference>
<feature type="domain" description="GS beta-grasp" evidence="1">
    <location>
        <begin position="4"/>
        <end position="86"/>
    </location>
</feature>
<dbReference type="Pfam" id="PF03951">
    <property type="entry name" value="Gln-synt_N"/>
    <property type="match status" value="1"/>
</dbReference>
<feature type="non-terminal residue" evidence="2">
    <location>
        <position position="122"/>
    </location>
</feature>
<dbReference type="Gene3D" id="3.10.20.70">
    <property type="entry name" value="Glutamine synthetase, N-terminal domain"/>
    <property type="match status" value="1"/>
</dbReference>
<reference evidence="2" key="1">
    <citation type="submission" date="2018-05" db="EMBL/GenBank/DDBJ databases">
        <authorList>
            <person name="Lanie J.A."/>
            <person name="Ng W.-L."/>
            <person name="Kazmierczak K.M."/>
            <person name="Andrzejewski T.M."/>
            <person name="Davidsen T.M."/>
            <person name="Wayne K.J."/>
            <person name="Tettelin H."/>
            <person name="Glass J.I."/>
            <person name="Rusch D."/>
            <person name="Podicherti R."/>
            <person name="Tsui H.-C.T."/>
            <person name="Winkler M.E."/>
        </authorList>
    </citation>
    <scope>NUCLEOTIDE SEQUENCE</scope>
</reference>
<dbReference type="InterPro" id="IPR008147">
    <property type="entry name" value="Gln_synt_N"/>
</dbReference>
<proteinExistence type="predicted"/>
<dbReference type="EMBL" id="UINC01165799">
    <property type="protein sequence ID" value="SVD67397.1"/>
    <property type="molecule type" value="Genomic_DNA"/>
</dbReference>
<sequence>VSKVKAEYIWMDGHEPTQKLRSKTKVIDGLINSIDGLPLWGFDGSSTNQAEGTDSDCMLKPVCKVPDPIRGGDDILVMCEVMNPDGSMHLSNTRRHLKDVAEKFSNEETWFGIEQEYTLFEG</sequence>
<dbReference type="PROSITE" id="PS51986">
    <property type="entry name" value="GS_BETA_GRASP"/>
    <property type="match status" value="1"/>
</dbReference>
<dbReference type="SUPFAM" id="SSF54368">
    <property type="entry name" value="Glutamine synthetase, N-terminal domain"/>
    <property type="match status" value="1"/>
</dbReference>
<dbReference type="PROSITE" id="PS00180">
    <property type="entry name" value="GLNA_1"/>
    <property type="match status" value="1"/>
</dbReference>
<protein>
    <recommendedName>
        <fullName evidence="1">GS beta-grasp domain-containing protein</fullName>
    </recommendedName>
</protein>
<gene>
    <name evidence="2" type="ORF">METZ01_LOCUS420251</name>
</gene>
<dbReference type="GO" id="GO:0006542">
    <property type="term" value="P:glutamine biosynthetic process"/>
    <property type="evidence" value="ECO:0007669"/>
    <property type="project" value="InterPro"/>
</dbReference>
<dbReference type="AlphaFoldDB" id="A0A382X895"/>
<feature type="non-terminal residue" evidence="2">
    <location>
        <position position="1"/>
    </location>
</feature>
<dbReference type="PANTHER" id="PTHR20852:SF57">
    <property type="entry name" value="GLUTAMINE SYNTHETASE 2 CYTOPLASMIC"/>
    <property type="match status" value="1"/>
</dbReference>